<dbReference type="Proteomes" id="UP000186817">
    <property type="component" value="Unassembled WGS sequence"/>
</dbReference>
<dbReference type="Pfam" id="PF00078">
    <property type="entry name" value="RVT_1"/>
    <property type="match status" value="1"/>
</dbReference>
<dbReference type="OrthoDB" id="413261at2759"/>
<feature type="region of interest" description="Disordered" evidence="1">
    <location>
        <begin position="402"/>
        <end position="454"/>
    </location>
</feature>
<name>A0A1Q9E0I7_SYMMI</name>
<dbReference type="InterPro" id="IPR052055">
    <property type="entry name" value="Hepadnavirus_pol/RT"/>
</dbReference>
<accession>A0A1Q9E0I7</accession>
<dbReference type="SUPFAM" id="SSF56672">
    <property type="entry name" value="DNA/RNA polymerases"/>
    <property type="match status" value="1"/>
</dbReference>
<dbReference type="Gene3D" id="3.10.10.10">
    <property type="entry name" value="HIV Type 1 Reverse Transcriptase, subunit A, domain 1"/>
    <property type="match status" value="1"/>
</dbReference>
<evidence type="ECO:0000313" key="4">
    <source>
        <dbReference type="Proteomes" id="UP000186817"/>
    </source>
</evidence>
<dbReference type="EMBL" id="LSRX01000310">
    <property type="protein sequence ID" value="OLQ00935.1"/>
    <property type="molecule type" value="Genomic_DNA"/>
</dbReference>
<gene>
    <name evidence="3" type="ORF">AK812_SmicGene16351</name>
</gene>
<dbReference type="InterPro" id="IPR043128">
    <property type="entry name" value="Rev_trsase/Diguanyl_cyclase"/>
</dbReference>
<feature type="domain" description="Reverse transcriptase" evidence="2">
    <location>
        <begin position="1327"/>
        <end position="1446"/>
    </location>
</feature>
<evidence type="ECO:0000256" key="1">
    <source>
        <dbReference type="SAM" id="MobiDB-lite"/>
    </source>
</evidence>
<dbReference type="Gene3D" id="3.30.70.270">
    <property type="match status" value="1"/>
</dbReference>
<dbReference type="InterPro" id="IPR000477">
    <property type="entry name" value="RT_dom"/>
</dbReference>
<feature type="compositionally biased region" description="Low complexity" evidence="1">
    <location>
        <begin position="405"/>
        <end position="436"/>
    </location>
</feature>
<sequence length="1906" mass="212598">MITSAETHTRTWELCLRQWSLIRPLLLPISGVLGELESSSNADRLLRNLLSSVSENTLTRYLANIHKFIMVSEELALDLGSLKQFNIADILLSLHRGEVHISNALKALRWAAKAFHLRLPDLYGGLLLGVESRVLSDRKEALPLPIFILAAWERFLLSEEGETGFRLFIGGLLVAANASLRFSDCQHVLWSSLQAGRDCLRAISYRTKSSRRGMPFGLVSCGFYGDPAAYYHSWVCKYLYLLGCEWDLITERFGETVPDALFFLSDDTEWRPMSYAQALSAFRGAPPHEAGNYTLHSLKTSLLASLAQLQVSFKKRGLQGHHRSSANGCVLLYSRDDVHGALSLQQMFWDKVRSGWLPLTPQARGGLHPAKQLPIEPPVLPFQTSPAHSRFPVEDISALPSATQVVSSPPAVPAPEAVEPAGDSDVDSSSSSMSSSAPSTQQARSWTKVSEQEAEEASTLDADLISLAKECRVPQEYHEILLGFDVPLFGCLVSEASQLDTALSQLLENSEEPDSAAGKLRLLSSLRLLFESCKKQSSAAPANKRPDSSEEARSSAAGWTEQFPPKLSGEKVISLQKAFHSRYPGEVLDPENFPSSRLLAYAAKIVQKGELKWVPWKIRMCQSQQDSMALRRPTKTPKLEDLLYDEVPQREIPSGQVGANYLSGIMGLLSTSLAMLNGAHLSVLRKFERKFIRLATQKMEAGLRNPSGEEIMMADRQLWGQMSDLVNLHNWSLDDALTEYTEVRGDMASCYSPGWLLLGARILLLPIFVPEGDKGKTRFLCRDFSSQKGCRPDEVNLCSSSVAEQFDWAGRSQASYFNAGARAGAQSGLCNFTFQHELLVKYVNLFLRGPLGDRSLHFGYLAAGTSVMSLDILRSATHDLTKDSIFELLLRLAFSGPGPKPLRTPAHMEGVPGLSSSDKARLDISSQLMSRAVELAHATFKAGGHYTFENPANSMIWDEPAVRLLLQKSSADVIIVSACAYGWDIYKRWAFASTFRDMQQLAADCRHPAGSHAQVAGVMDSSGGFISQQTSEFPELLAAKYVSSALPLFRKSDHPVDVSLEQLLQLLPTKGQFDPPFAHQDGAGIFSVPDWSFPPSGAVDKLGQVRQALMSKLFAMKAPLRLREHVASKAEQPLFSDQEVSEFRAVFQEFLEASSGKRVDWSVKPHQPYALQALHQLSEVLEDPDTSLFPTLLEGAPSGYFQDIPPSRVFIPLGSDSAPSTDQLVIHNSNWKGARDNPEVLESLIQEELANDYIEEVSLEEARRRWEHVAVGKLNVVIVPDKNPRLTVDETISGVNPSCCIPERYNLPGLWDLQAGYPLRGPASVLGVFSLDVKAAHKSILLRERDRGLAGITFQDRTFFYRVMPFGMSCSAYWWQRLSGFLVRTWHSLLWLSHFLSMYVDDLVLAMQTGALDISACLILAFAAAFGVRLSWPKLQLGSSVVWIGWSLNYRAGTVQVTATKKEKLARVLRPLLGEGRVELRDLQKALGLLQWLTQLHVELRPWLSVLYDDATRPPATSFSIDPAYWNQLFTCLSDALVFITVPPGTAIPLGSKLLSARHVDINSKADLRKVPPTSKRIWLRIADPMARFRRLSKLSRVFICLRVAMDCTMAADAFASGEELGIGGFIEFPGSPPIWFSERYSLSDFKYLDLPLHRDAQRDISCWETLAQVGLMLLFSHFCPGGRMRLTVPSFSDNTGAEAVCAKLLTTKSPLCFFAQLVSMVSTRLGIRLDVQHISGERNADADLLSRWDEQAPLGERWDLDMQYRFSVQDFFDQRHDVRLFPSDAHILWKLPSCLVVFEFRLLRMVFSPRWANPVWQLVGWNAADEYEQVLRIARDFAITVPAVNSTWDHILAPPPSATSWCALLSLLRRACFALLAPLRSWWRFFASMWEYDRVHFYAGFVFEG</sequence>
<comment type="caution">
    <text evidence="3">The sequence shown here is derived from an EMBL/GenBank/DDBJ whole genome shotgun (WGS) entry which is preliminary data.</text>
</comment>
<feature type="compositionally biased region" description="Basic and acidic residues" evidence="1">
    <location>
        <begin position="544"/>
        <end position="553"/>
    </location>
</feature>
<evidence type="ECO:0000259" key="2">
    <source>
        <dbReference type="Pfam" id="PF00078"/>
    </source>
</evidence>
<proteinExistence type="predicted"/>
<dbReference type="PANTHER" id="PTHR33050">
    <property type="entry name" value="REVERSE TRANSCRIPTASE DOMAIN-CONTAINING PROTEIN"/>
    <property type="match status" value="1"/>
</dbReference>
<feature type="region of interest" description="Disordered" evidence="1">
    <location>
        <begin position="539"/>
        <end position="563"/>
    </location>
</feature>
<feature type="compositionally biased region" description="Polar residues" evidence="1">
    <location>
        <begin position="437"/>
        <end position="449"/>
    </location>
</feature>
<keyword evidence="4" id="KW-1185">Reference proteome</keyword>
<dbReference type="InterPro" id="IPR043502">
    <property type="entry name" value="DNA/RNA_pol_sf"/>
</dbReference>
<protein>
    <recommendedName>
        <fullName evidence="2">Reverse transcriptase domain-containing protein</fullName>
    </recommendedName>
</protein>
<dbReference type="PANTHER" id="PTHR33050:SF7">
    <property type="entry name" value="RIBONUCLEASE H"/>
    <property type="match status" value="1"/>
</dbReference>
<organism evidence="3 4">
    <name type="scientific">Symbiodinium microadriaticum</name>
    <name type="common">Dinoflagellate</name>
    <name type="synonym">Zooxanthella microadriatica</name>
    <dbReference type="NCBI Taxonomy" id="2951"/>
    <lineage>
        <taxon>Eukaryota</taxon>
        <taxon>Sar</taxon>
        <taxon>Alveolata</taxon>
        <taxon>Dinophyceae</taxon>
        <taxon>Suessiales</taxon>
        <taxon>Symbiodiniaceae</taxon>
        <taxon>Symbiodinium</taxon>
    </lineage>
</organism>
<reference evidence="3 4" key="1">
    <citation type="submission" date="2016-02" db="EMBL/GenBank/DDBJ databases">
        <title>Genome analysis of coral dinoflagellate symbionts highlights evolutionary adaptations to a symbiotic lifestyle.</title>
        <authorList>
            <person name="Aranda M."/>
            <person name="Li Y."/>
            <person name="Liew Y.J."/>
            <person name="Baumgarten S."/>
            <person name="Simakov O."/>
            <person name="Wilson M."/>
            <person name="Piel J."/>
            <person name="Ashoor H."/>
            <person name="Bougouffa S."/>
            <person name="Bajic V.B."/>
            <person name="Ryu T."/>
            <person name="Ravasi T."/>
            <person name="Bayer T."/>
            <person name="Micklem G."/>
            <person name="Kim H."/>
            <person name="Bhak J."/>
            <person name="Lajeunesse T.C."/>
            <person name="Voolstra C.R."/>
        </authorList>
    </citation>
    <scope>NUCLEOTIDE SEQUENCE [LARGE SCALE GENOMIC DNA]</scope>
    <source>
        <strain evidence="3 4">CCMP2467</strain>
    </source>
</reference>
<evidence type="ECO:0000313" key="3">
    <source>
        <dbReference type="EMBL" id="OLQ00935.1"/>
    </source>
</evidence>